<accession>A0A2T3HL10</accession>
<dbReference type="Pfam" id="PF03358">
    <property type="entry name" value="FMN_red"/>
    <property type="match status" value="1"/>
</dbReference>
<evidence type="ECO:0000259" key="1">
    <source>
        <dbReference type="Pfam" id="PF03358"/>
    </source>
</evidence>
<dbReference type="PANTHER" id="PTHR30543:SF21">
    <property type="entry name" value="NAD(P)H-DEPENDENT FMN REDUCTASE LOT6"/>
    <property type="match status" value="1"/>
</dbReference>
<dbReference type="InterPro" id="IPR050712">
    <property type="entry name" value="NAD(P)H-dep_reductase"/>
</dbReference>
<comment type="caution">
    <text evidence="2">The sequence shown here is derived from an EMBL/GenBank/DDBJ whole genome shotgun (WGS) entry which is preliminary data.</text>
</comment>
<dbReference type="GO" id="GO:0016491">
    <property type="term" value="F:oxidoreductase activity"/>
    <property type="evidence" value="ECO:0007669"/>
    <property type="project" value="InterPro"/>
</dbReference>
<dbReference type="GO" id="GO:0005829">
    <property type="term" value="C:cytosol"/>
    <property type="evidence" value="ECO:0007669"/>
    <property type="project" value="TreeGrafter"/>
</dbReference>
<dbReference type="PANTHER" id="PTHR30543">
    <property type="entry name" value="CHROMATE REDUCTASE"/>
    <property type="match status" value="1"/>
</dbReference>
<reference evidence="2 3" key="1">
    <citation type="submission" date="2018-03" db="EMBL/GenBank/DDBJ databases">
        <authorList>
            <person name="Keele B.F."/>
        </authorList>
    </citation>
    <scope>NUCLEOTIDE SEQUENCE [LARGE SCALE GENOMIC DNA]</scope>
    <source>
        <strain evidence="2 3">YL28-9</strain>
    </source>
</reference>
<dbReference type="AlphaFoldDB" id="A0A2T3HL10"/>
<evidence type="ECO:0000313" key="2">
    <source>
        <dbReference type="EMBL" id="PST83148.1"/>
    </source>
</evidence>
<proteinExistence type="predicted"/>
<dbReference type="Gene3D" id="3.40.50.360">
    <property type="match status" value="1"/>
</dbReference>
<dbReference type="GO" id="GO:0010181">
    <property type="term" value="F:FMN binding"/>
    <property type="evidence" value="ECO:0007669"/>
    <property type="project" value="TreeGrafter"/>
</dbReference>
<dbReference type="InterPro" id="IPR005025">
    <property type="entry name" value="FMN_Rdtase-like_dom"/>
</dbReference>
<dbReference type="InterPro" id="IPR029039">
    <property type="entry name" value="Flavoprotein-like_sf"/>
</dbReference>
<name>A0A2T3HL10_9SPHI</name>
<dbReference type="RefSeq" id="WP_107215408.1">
    <property type="nucleotide sequence ID" value="NZ_KZ686269.1"/>
</dbReference>
<keyword evidence="3" id="KW-1185">Reference proteome</keyword>
<protein>
    <submittedName>
        <fullName evidence="2">Flavoprotein</fullName>
    </submittedName>
</protein>
<sequence length="182" mass="19987">MNITVAALSGSLRKESYTTKTLKAFAALAPEGVTVNLVDISDLPLLNQDLEQDLPEPVKRLHEQAMAADVVVLATPEYNRSYSPVIKNALDWGSRPQGNNCWNGKPVAVLGCTPYNLGAFGAVHHLRQVLVYLNMQPLQQPEFYLAGAADKFDEFGQLTDDSTRKLMTSVWEGLMVLAQNTP</sequence>
<dbReference type="Proteomes" id="UP000240912">
    <property type="component" value="Unassembled WGS sequence"/>
</dbReference>
<gene>
    <name evidence="2" type="ORF">C7T94_11130</name>
</gene>
<dbReference type="SUPFAM" id="SSF52218">
    <property type="entry name" value="Flavoproteins"/>
    <property type="match status" value="1"/>
</dbReference>
<dbReference type="OrthoDB" id="9812295at2"/>
<dbReference type="EMBL" id="PYLS01000005">
    <property type="protein sequence ID" value="PST83148.1"/>
    <property type="molecule type" value="Genomic_DNA"/>
</dbReference>
<organism evidence="2 3">
    <name type="scientific">Pedobacter yulinensis</name>
    <dbReference type="NCBI Taxonomy" id="2126353"/>
    <lineage>
        <taxon>Bacteria</taxon>
        <taxon>Pseudomonadati</taxon>
        <taxon>Bacteroidota</taxon>
        <taxon>Sphingobacteriia</taxon>
        <taxon>Sphingobacteriales</taxon>
        <taxon>Sphingobacteriaceae</taxon>
        <taxon>Pedobacter</taxon>
    </lineage>
</organism>
<feature type="domain" description="NADPH-dependent FMN reductase-like" evidence="1">
    <location>
        <begin position="4"/>
        <end position="149"/>
    </location>
</feature>
<evidence type="ECO:0000313" key="3">
    <source>
        <dbReference type="Proteomes" id="UP000240912"/>
    </source>
</evidence>